<dbReference type="EMBL" id="WBMW01005473">
    <property type="protein sequence ID" value="NXC49370.1"/>
    <property type="molecule type" value="Genomic_DNA"/>
</dbReference>
<organism evidence="2 3">
    <name type="scientific">Penelope pileata</name>
    <dbReference type="NCBI Taxonomy" id="1118817"/>
    <lineage>
        <taxon>Eukaryota</taxon>
        <taxon>Metazoa</taxon>
        <taxon>Chordata</taxon>
        <taxon>Craniata</taxon>
        <taxon>Vertebrata</taxon>
        <taxon>Euteleostomi</taxon>
        <taxon>Archelosauria</taxon>
        <taxon>Archosauria</taxon>
        <taxon>Dinosauria</taxon>
        <taxon>Saurischia</taxon>
        <taxon>Theropoda</taxon>
        <taxon>Coelurosauria</taxon>
        <taxon>Aves</taxon>
        <taxon>Neognathae</taxon>
        <taxon>Galloanserae</taxon>
        <taxon>Galliformes</taxon>
        <taxon>Cracidae</taxon>
        <taxon>Penelope</taxon>
    </lineage>
</organism>
<name>A0A851PBM1_9GALL</name>
<feature type="chain" id="PRO_5040885623" evidence="1">
    <location>
        <begin position="18"/>
        <end position="57"/>
    </location>
</feature>
<dbReference type="AlphaFoldDB" id="A0A851PBM1"/>
<keyword evidence="3" id="KW-1185">Reference proteome</keyword>
<feature type="non-terminal residue" evidence="2">
    <location>
        <position position="1"/>
    </location>
</feature>
<comment type="caution">
    <text evidence="2">The sequence shown here is derived from an EMBL/GenBank/DDBJ whole genome shotgun (WGS) entry which is preliminary data.</text>
</comment>
<dbReference type="SUPFAM" id="SSF57392">
    <property type="entry name" value="Defensin-like"/>
    <property type="match status" value="1"/>
</dbReference>
<evidence type="ECO:0000313" key="2">
    <source>
        <dbReference type="EMBL" id="NXC49370.1"/>
    </source>
</evidence>
<evidence type="ECO:0000256" key="1">
    <source>
        <dbReference type="SAM" id="SignalP"/>
    </source>
</evidence>
<accession>A0A851PBM1</accession>
<dbReference type="OrthoDB" id="9271363at2759"/>
<proteinExistence type="predicted"/>
<sequence length="57" mass="6335">MGILCFILIFTSLLAHGNTHGPDSCNHKRGLCRMGNCIPGEYLTQYCFEPIILCCKS</sequence>
<evidence type="ECO:0000313" key="3">
    <source>
        <dbReference type="Proteomes" id="UP000613066"/>
    </source>
</evidence>
<protein>
    <submittedName>
        <fullName evidence="2">GLL12 protein</fullName>
    </submittedName>
</protein>
<feature type="non-terminal residue" evidence="2">
    <location>
        <position position="57"/>
    </location>
</feature>
<dbReference type="Proteomes" id="UP000613066">
    <property type="component" value="Unassembled WGS sequence"/>
</dbReference>
<keyword evidence="1" id="KW-0732">Signal</keyword>
<feature type="signal peptide" evidence="1">
    <location>
        <begin position="1"/>
        <end position="17"/>
    </location>
</feature>
<gene>
    <name evidence="2" type="primary">Gal12</name>
    <name evidence="2" type="ORF">PENPIL_R04389</name>
</gene>
<reference evidence="2" key="1">
    <citation type="submission" date="2019-09" db="EMBL/GenBank/DDBJ databases">
        <title>Bird 10,000 Genomes (B10K) Project - Family phase.</title>
        <authorList>
            <person name="Zhang G."/>
        </authorList>
    </citation>
    <scope>NUCLEOTIDE SEQUENCE</scope>
    <source>
        <strain evidence="2">B10K-DU-001-08</strain>
        <tissue evidence="2">Muscle</tissue>
    </source>
</reference>